<keyword evidence="11" id="KW-0479">Metal-binding</keyword>
<dbReference type="EMBL" id="DSXR01000128">
    <property type="protein sequence ID" value="HGS88566.1"/>
    <property type="molecule type" value="Genomic_DNA"/>
</dbReference>
<evidence type="ECO:0000256" key="11">
    <source>
        <dbReference type="ARBA" id="ARBA00022723"/>
    </source>
</evidence>
<dbReference type="GO" id="GO:0016020">
    <property type="term" value="C:membrane"/>
    <property type="evidence" value="ECO:0007669"/>
    <property type="project" value="UniProtKB-SubCell"/>
</dbReference>
<dbReference type="PRINTS" id="PR00344">
    <property type="entry name" value="BCTRLSENSOR"/>
</dbReference>
<dbReference type="GO" id="GO:0051539">
    <property type="term" value="F:4 iron, 4 sulfur cluster binding"/>
    <property type="evidence" value="ECO:0007669"/>
    <property type="project" value="UniProtKB-KW"/>
</dbReference>
<dbReference type="Pfam" id="PF02518">
    <property type="entry name" value="HATPase_c"/>
    <property type="match status" value="1"/>
</dbReference>
<dbReference type="Pfam" id="PF07730">
    <property type="entry name" value="HisKA_3"/>
    <property type="match status" value="1"/>
</dbReference>
<dbReference type="InterPro" id="IPR036890">
    <property type="entry name" value="HATPase_C_sf"/>
</dbReference>
<keyword evidence="8" id="KW-0963">Cytoplasm</keyword>
<name>A0A7C4L0X3_9CHLR</name>
<dbReference type="InterPro" id="IPR004358">
    <property type="entry name" value="Sig_transdc_His_kin-like_C"/>
</dbReference>
<evidence type="ECO:0000256" key="9">
    <source>
        <dbReference type="ARBA" id="ARBA00022553"/>
    </source>
</evidence>
<dbReference type="Gene3D" id="3.30.565.10">
    <property type="entry name" value="Histidine kinase-like ATPase, C-terminal domain"/>
    <property type="match status" value="1"/>
</dbReference>
<feature type="domain" description="Histidine kinase" evidence="19">
    <location>
        <begin position="170"/>
        <end position="356"/>
    </location>
</feature>
<reference evidence="21" key="1">
    <citation type="journal article" date="2020" name="mSystems">
        <title>Genome- and Community-Level Interaction Insights into Carbon Utilization and Element Cycling Functions of Hydrothermarchaeota in Hydrothermal Sediment.</title>
        <authorList>
            <person name="Zhou Z."/>
            <person name="Liu Y."/>
            <person name="Xu W."/>
            <person name="Pan J."/>
            <person name="Luo Z.H."/>
            <person name="Li M."/>
        </authorList>
    </citation>
    <scope>NUCLEOTIDE SEQUENCE [LARGE SCALE GENOMIC DNA]</scope>
    <source>
        <strain evidence="21">SpSt-556</strain>
    </source>
</reference>
<organism evidence="21">
    <name type="scientific">Bellilinea caldifistulae</name>
    <dbReference type="NCBI Taxonomy" id="360411"/>
    <lineage>
        <taxon>Bacteria</taxon>
        <taxon>Bacillati</taxon>
        <taxon>Chloroflexota</taxon>
        <taxon>Anaerolineae</taxon>
        <taxon>Anaerolineales</taxon>
        <taxon>Anaerolineaceae</taxon>
        <taxon>Bellilinea</taxon>
    </lineage>
</organism>
<dbReference type="CDD" id="cd16917">
    <property type="entry name" value="HATPase_UhpB-NarQ-NarX-like"/>
    <property type="match status" value="1"/>
</dbReference>
<evidence type="ECO:0000313" key="21">
    <source>
        <dbReference type="EMBL" id="HGS88566.1"/>
    </source>
</evidence>
<evidence type="ECO:0000256" key="14">
    <source>
        <dbReference type="ARBA" id="ARBA00023012"/>
    </source>
</evidence>
<keyword evidence="7" id="KW-0004">4Fe-4S</keyword>
<evidence type="ECO:0000256" key="2">
    <source>
        <dbReference type="ARBA" id="ARBA00001966"/>
    </source>
</evidence>
<protein>
    <recommendedName>
        <fullName evidence="6">Oxygen sensor histidine kinase NreB</fullName>
        <ecNumber evidence="5">2.7.13.3</ecNumber>
    </recommendedName>
    <alternativeName>
        <fullName evidence="17">Nitrogen regulation protein B</fullName>
    </alternativeName>
</protein>
<keyword evidence="15" id="KW-0411">Iron-sulfur</keyword>
<evidence type="ECO:0000256" key="16">
    <source>
        <dbReference type="ARBA" id="ARBA00024827"/>
    </source>
</evidence>
<dbReference type="InterPro" id="IPR011712">
    <property type="entry name" value="Sig_transdc_His_kin_sub3_dim/P"/>
</dbReference>
<dbReference type="PROSITE" id="PS50109">
    <property type="entry name" value="HIS_KIN"/>
    <property type="match status" value="1"/>
</dbReference>
<accession>A0A7C4L0X3</accession>
<dbReference type="GO" id="GO:0000155">
    <property type="term" value="F:phosphorelay sensor kinase activity"/>
    <property type="evidence" value="ECO:0007669"/>
    <property type="project" value="InterPro"/>
</dbReference>
<evidence type="ECO:0000256" key="10">
    <source>
        <dbReference type="ARBA" id="ARBA00022679"/>
    </source>
</evidence>
<dbReference type="Gene3D" id="1.20.5.1930">
    <property type="match status" value="1"/>
</dbReference>
<evidence type="ECO:0000256" key="7">
    <source>
        <dbReference type="ARBA" id="ARBA00022485"/>
    </source>
</evidence>
<evidence type="ECO:0000256" key="3">
    <source>
        <dbReference type="ARBA" id="ARBA00004370"/>
    </source>
</evidence>
<sequence length="366" mass="41657">MDTPKHWKDLINRFFNRLRWRLTLSFTLVTLGAILMAAWWFFLAFNLYLSRFLPDIFANELIGEFLMTAIRLAGPALLVLIIPAVLVGTLFGFLTARWLENRLDHLRETTNAWADGNFKPRIHDPAQDEIARFGRQLNQMASELETLLMTRQQLAAMEERNQLARDLHDSVKQNLAAAILQISAARNLIETRPDDAKLALHQAENLALQSQQELTNVILELRPAALHEKDLTAALKDYLQQWQQQNHLAIEFSHSENLKLSFSQELTLFRIVQEALANVSRHSGATQVNVALWGDSREVILAVQDNGRGFDPHGLNSPGFGLKSMQDRLEEIGGRLEIESSPGQGTRLSAHLPLRFEPRNEVNRHE</sequence>
<dbReference type="SUPFAM" id="SSF55874">
    <property type="entry name" value="ATPase domain of HSP90 chaperone/DNA topoisomerase II/histidine kinase"/>
    <property type="match status" value="1"/>
</dbReference>
<keyword evidence="12 21" id="KW-0418">Kinase</keyword>
<dbReference type="PROSITE" id="PS50885">
    <property type="entry name" value="HAMP"/>
    <property type="match status" value="1"/>
</dbReference>
<evidence type="ECO:0000256" key="4">
    <source>
        <dbReference type="ARBA" id="ARBA00004496"/>
    </source>
</evidence>
<evidence type="ECO:0000256" key="5">
    <source>
        <dbReference type="ARBA" id="ARBA00012438"/>
    </source>
</evidence>
<dbReference type="SMART" id="SM00387">
    <property type="entry name" value="HATPase_c"/>
    <property type="match status" value="1"/>
</dbReference>
<dbReference type="SMART" id="SM00304">
    <property type="entry name" value="HAMP"/>
    <property type="match status" value="1"/>
</dbReference>
<dbReference type="InterPro" id="IPR050482">
    <property type="entry name" value="Sensor_HK_TwoCompSys"/>
</dbReference>
<dbReference type="SUPFAM" id="SSF158472">
    <property type="entry name" value="HAMP domain-like"/>
    <property type="match status" value="1"/>
</dbReference>
<comment type="cofactor">
    <cofactor evidence="2">
        <name>[4Fe-4S] cluster</name>
        <dbReference type="ChEBI" id="CHEBI:49883"/>
    </cofactor>
</comment>
<keyword evidence="18" id="KW-0812">Transmembrane</keyword>
<gene>
    <name evidence="21" type="ORF">ENT17_13265</name>
</gene>
<dbReference type="CDD" id="cd06225">
    <property type="entry name" value="HAMP"/>
    <property type="match status" value="1"/>
</dbReference>
<feature type="transmembrane region" description="Helical" evidence="18">
    <location>
        <begin position="69"/>
        <end position="94"/>
    </location>
</feature>
<evidence type="ECO:0000256" key="13">
    <source>
        <dbReference type="ARBA" id="ARBA00023004"/>
    </source>
</evidence>
<keyword evidence="13" id="KW-0408">Iron</keyword>
<evidence type="ECO:0000256" key="17">
    <source>
        <dbReference type="ARBA" id="ARBA00030800"/>
    </source>
</evidence>
<dbReference type="GO" id="GO:0005737">
    <property type="term" value="C:cytoplasm"/>
    <property type="evidence" value="ECO:0007669"/>
    <property type="project" value="UniProtKB-SubCell"/>
</dbReference>
<dbReference type="InterPro" id="IPR003594">
    <property type="entry name" value="HATPase_dom"/>
</dbReference>
<proteinExistence type="predicted"/>
<evidence type="ECO:0000259" key="20">
    <source>
        <dbReference type="PROSITE" id="PS50885"/>
    </source>
</evidence>
<evidence type="ECO:0000256" key="8">
    <source>
        <dbReference type="ARBA" id="ARBA00022490"/>
    </source>
</evidence>
<evidence type="ECO:0000256" key="6">
    <source>
        <dbReference type="ARBA" id="ARBA00017322"/>
    </source>
</evidence>
<comment type="subcellular location">
    <subcellularLocation>
        <location evidence="4">Cytoplasm</location>
    </subcellularLocation>
    <subcellularLocation>
        <location evidence="3">Membrane</location>
    </subcellularLocation>
</comment>
<evidence type="ECO:0000256" key="12">
    <source>
        <dbReference type="ARBA" id="ARBA00022777"/>
    </source>
</evidence>
<keyword evidence="18" id="KW-0472">Membrane</keyword>
<feature type="transmembrane region" description="Helical" evidence="18">
    <location>
        <begin position="21"/>
        <end position="49"/>
    </location>
</feature>
<dbReference type="InterPro" id="IPR003660">
    <property type="entry name" value="HAMP_dom"/>
</dbReference>
<comment type="caution">
    <text evidence="21">The sequence shown here is derived from an EMBL/GenBank/DDBJ whole genome shotgun (WGS) entry which is preliminary data.</text>
</comment>
<keyword evidence="9" id="KW-0597">Phosphoprotein</keyword>
<feature type="domain" description="HAMP" evidence="20">
    <location>
        <begin position="97"/>
        <end position="149"/>
    </location>
</feature>
<dbReference type="PANTHER" id="PTHR24421">
    <property type="entry name" value="NITRATE/NITRITE SENSOR PROTEIN NARX-RELATED"/>
    <property type="match status" value="1"/>
</dbReference>
<keyword evidence="10" id="KW-0808">Transferase</keyword>
<evidence type="ECO:0000256" key="15">
    <source>
        <dbReference type="ARBA" id="ARBA00023014"/>
    </source>
</evidence>
<evidence type="ECO:0000259" key="19">
    <source>
        <dbReference type="PROSITE" id="PS50109"/>
    </source>
</evidence>
<dbReference type="GO" id="GO:0046872">
    <property type="term" value="F:metal ion binding"/>
    <property type="evidence" value="ECO:0007669"/>
    <property type="project" value="UniProtKB-KW"/>
</dbReference>
<comment type="function">
    <text evidence="16">Member of the two-component regulatory system NreB/NreC involved in the control of dissimilatory nitrate/nitrite reduction in response to oxygen. NreB functions as a direct oxygen sensor histidine kinase which is autophosphorylated, in the absence of oxygen, probably at the conserved histidine residue, and transfers its phosphate group probably to a conserved aspartate residue of NreC. NreB/NreC activates the expression of the nitrate (narGHJI) and nitrite (nir) reductase operons, as well as the putative nitrate transporter gene narT.</text>
</comment>
<dbReference type="InterPro" id="IPR005467">
    <property type="entry name" value="His_kinase_dom"/>
</dbReference>
<dbReference type="EC" id="2.7.13.3" evidence="5"/>
<evidence type="ECO:0000256" key="18">
    <source>
        <dbReference type="SAM" id="Phobius"/>
    </source>
</evidence>
<dbReference type="Pfam" id="PF00672">
    <property type="entry name" value="HAMP"/>
    <property type="match status" value="1"/>
</dbReference>
<dbReference type="AlphaFoldDB" id="A0A7C4L0X3"/>
<evidence type="ECO:0000256" key="1">
    <source>
        <dbReference type="ARBA" id="ARBA00000085"/>
    </source>
</evidence>
<keyword evidence="14" id="KW-0902">Two-component regulatory system</keyword>
<keyword evidence="18" id="KW-1133">Transmembrane helix</keyword>
<dbReference type="GO" id="GO:0046983">
    <property type="term" value="F:protein dimerization activity"/>
    <property type="evidence" value="ECO:0007669"/>
    <property type="project" value="InterPro"/>
</dbReference>
<dbReference type="Gene3D" id="6.10.340.10">
    <property type="match status" value="1"/>
</dbReference>
<comment type="catalytic activity">
    <reaction evidence="1">
        <text>ATP + protein L-histidine = ADP + protein N-phospho-L-histidine.</text>
        <dbReference type="EC" id="2.7.13.3"/>
    </reaction>
</comment>